<keyword evidence="11 26" id="KW-0067">ATP-binding</keyword>
<dbReference type="KEGG" id="anr:Ana3638_06105"/>
<name>A0A6P1TM42_9FIRM</name>
<evidence type="ECO:0000256" key="16">
    <source>
        <dbReference type="ARBA" id="ARBA00023316"/>
    </source>
</evidence>
<evidence type="ECO:0000256" key="18">
    <source>
        <dbReference type="ARBA" id="ARBA00060592"/>
    </source>
</evidence>
<dbReference type="NCBIfam" id="NF002378">
    <property type="entry name" value="PRK01372.1"/>
    <property type="match status" value="1"/>
</dbReference>
<feature type="binding site" evidence="25">
    <location>
        <position position="314"/>
    </location>
    <ligand>
        <name>Mg(2+)</name>
        <dbReference type="ChEBI" id="CHEBI:18420"/>
        <label>2</label>
    </ligand>
</feature>
<dbReference type="NCBIfam" id="NF002528">
    <property type="entry name" value="PRK01966.1-4"/>
    <property type="match status" value="1"/>
</dbReference>
<dbReference type="FunFam" id="3.30.1490.20:FF:000007">
    <property type="entry name" value="D-alanine--D-alanine ligase"/>
    <property type="match status" value="1"/>
</dbReference>
<feature type="binding site" evidence="24">
    <location>
        <begin position="311"/>
        <end position="312"/>
    </location>
    <ligand>
        <name>ATP</name>
        <dbReference type="ChEBI" id="CHEBI:30616"/>
    </ligand>
</feature>
<dbReference type="PROSITE" id="PS00843">
    <property type="entry name" value="DALA_DALA_LIGASE_1"/>
    <property type="match status" value="1"/>
</dbReference>
<keyword evidence="15 25" id="KW-0464">Manganese</keyword>
<evidence type="ECO:0000256" key="2">
    <source>
        <dbReference type="ARBA" id="ARBA00003921"/>
    </source>
</evidence>
<evidence type="ECO:0000256" key="26">
    <source>
        <dbReference type="PROSITE-ProRule" id="PRU00409"/>
    </source>
</evidence>
<dbReference type="Pfam" id="PF01820">
    <property type="entry name" value="Dala_Dala_lig_N"/>
    <property type="match status" value="1"/>
</dbReference>
<dbReference type="Gene3D" id="3.40.50.20">
    <property type="match status" value="1"/>
</dbReference>
<evidence type="ECO:0000256" key="21">
    <source>
        <dbReference type="ARBA" id="ARBA00077154"/>
    </source>
</evidence>
<comment type="pathway">
    <text evidence="18">Glycan biosynthesis.</text>
</comment>
<evidence type="ECO:0000313" key="28">
    <source>
        <dbReference type="EMBL" id="QHQ60398.1"/>
    </source>
</evidence>
<keyword evidence="16 22" id="KW-0961">Cell wall biogenesis/degradation</keyword>
<dbReference type="NCBIfam" id="TIGR01205">
    <property type="entry name" value="D_ala_D_alaTIGR"/>
    <property type="match status" value="1"/>
</dbReference>
<dbReference type="InterPro" id="IPR016185">
    <property type="entry name" value="PreATP-grasp_dom_sf"/>
</dbReference>
<dbReference type="InterPro" id="IPR000291">
    <property type="entry name" value="D-Ala_lig_Van_CS"/>
</dbReference>
<evidence type="ECO:0000256" key="9">
    <source>
        <dbReference type="ARBA" id="ARBA00022723"/>
    </source>
</evidence>
<keyword evidence="10 24" id="KW-0547">Nucleotide-binding</keyword>
<accession>A0A6P1TM42</accession>
<dbReference type="Gene3D" id="3.30.1490.20">
    <property type="entry name" value="ATP-grasp fold, A domain"/>
    <property type="match status" value="1"/>
</dbReference>
<dbReference type="GO" id="GO:0071555">
    <property type="term" value="P:cell wall organization"/>
    <property type="evidence" value="ECO:0007669"/>
    <property type="project" value="UniProtKB-KW"/>
</dbReference>
<dbReference type="PANTHER" id="PTHR23132:SF25">
    <property type="entry name" value="D-ALANINE--D-ALANINE LIGASE A"/>
    <property type="match status" value="1"/>
</dbReference>
<proteinExistence type="inferred from homology"/>
<reference evidence="28 29" key="1">
    <citation type="submission" date="2020-01" db="EMBL/GenBank/DDBJ databases">
        <title>Genome analysis of Anaerocolumna sp. CBA3638.</title>
        <authorList>
            <person name="Kim J."/>
            <person name="Roh S.W."/>
        </authorList>
    </citation>
    <scope>NUCLEOTIDE SEQUENCE [LARGE SCALE GENOMIC DNA]</scope>
    <source>
        <strain evidence="28 29">CBA3638</strain>
    </source>
</reference>
<feature type="binding site" evidence="25">
    <location>
        <position position="312"/>
    </location>
    <ligand>
        <name>Mg(2+)</name>
        <dbReference type="ChEBI" id="CHEBI:18420"/>
        <label>2</label>
    </ligand>
</feature>
<dbReference type="Gene3D" id="3.30.470.20">
    <property type="entry name" value="ATP-grasp fold, B domain"/>
    <property type="match status" value="1"/>
</dbReference>
<evidence type="ECO:0000256" key="23">
    <source>
        <dbReference type="PIRSR" id="PIRSR039102-1"/>
    </source>
</evidence>
<dbReference type="InterPro" id="IPR011127">
    <property type="entry name" value="Dala_Dala_lig_N"/>
</dbReference>
<keyword evidence="9 25" id="KW-0479">Metal-binding</keyword>
<feature type="binding site" evidence="24">
    <location>
        <begin position="218"/>
        <end position="225"/>
    </location>
    <ligand>
        <name>ATP</name>
        <dbReference type="ChEBI" id="CHEBI:30616"/>
    </ligand>
</feature>
<evidence type="ECO:0000256" key="10">
    <source>
        <dbReference type="ARBA" id="ARBA00022741"/>
    </source>
</evidence>
<evidence type="ECO:0000256" key="12">
    <source>
        <dbReference type="ARBA" id="ARBA00022842"/>
    </source>
</evidence>
<dbReference type="PANTHER" id="PTHR23132">
    <property type="entry name" value="D-ALANINE--D-ALANINE LIGASE"/>
    <property type="match status" value="1"/>
</dbReference>
<dbReference type="HAMAP" id="MF_00047">
    <property type="entry name" value="Dala_Dala_lig"/>
    <property type="match status" value="1"/>
</dbReference>
<dbReference type="Pfam" id="PF07478">
    <property type="entry name" value="Dala_Dala_lig_C"/>
    <property type="match status" value="1"/>
</dbReference>
<evidence type="ECO:0000313" key="29">
    <source>
        <dbReference type="Proteomes" id="UP000464314"/>
    </source>
</evidence>
<evidence type="ECO:0000256" key="17">
    <source>
        <dbReference type="ARBA" id="ARBA00047614"/>
    </source>
</evidence>
<dbReference type="InterPro" id="IPR011095">
    <property type="entry name" value="Dala_Dala_lig_C"/>
</dbReference>
<dbReference type="GO" id="GO:0005829">
    <property type="term" value="C:cytosol"/>
    <property type="evidence" value="ECO:0007669"/>
    <property type="project" value="TreeGrafter"/>
</dbReference>
<evidence type="ECO:0000256" key="5">
    <source>
        <dbReference type="ARBA" id="ARBA00010871"/>
    </source>
</evidence>
<dbReference type="SUPFAM" id="SSF56059">
    <property type="entry name" value="Glutathione synthetase ATP-binding domain-like"/>
    <property type="match status" value="1"/>
</dbReference>
<feature type="binding site" evidence="25">
    <location>
        <position position="312"/>
    </location>
    <ligand>
        <name>Mg(2+)</name>
        <dbReference type="ChEBI" id="CHEBI:18420"/>
        <label>1</label>
    </ligand>
</feature>
<evidence type="ECO:0000256" key="4">
    <source>
        <dbReference type="ARBA" id="ARBA00004752"/>
    </source>
</evidence>
<evidence type="ECO:0000256" key="6">
    <source>
        <dbReference type="ARBA" id="ARBA00012216"/>
    </source>
</evidence>
<evidence type="ECO:0000256" key="13">
    <source>
        <dbReference type="ARBA" id="ARBA00022960"/>
    </source>
</evidence>
<sequence>MNKKTVAVLFGGQSSEHEVSCVSATTIIKNINTDLYRIIIIGITKGGKWIKVDSVDDIKSGDWIKGSVTAVISPDATQKAVLFLDGNKVSSEKIDAVFPALHGLYGEDGTVQGLLELAKIPYVGCGVVASGVSMDKLFTKIIVDTLGIRQAKYVPVMKKDLEQINQVVENIEQKLLYPVFIKPSNAGSSRGISKAFNRDDLIKGLHTAAQHDRKILVEETINGREVECAVLGGNEPKASGVGEIIAAADFYDYDAKYNNEASKTVLSPELPGNAAEIIRDYAVKIFKAVDGFGLSRVDFFVDKETGEVIFNEINTLPGFTSISMYPMLWEAKGIGKPQLIEKLLQLAFARAAEAGGEGDVL</sequence>
<dbReference type="GO" id="GO:0008716">
    <property type="term" value="F:D-alanine-D-alanine ligase activity"/>
    <property type="evidence" value="ECO:0007669"/>
    <property type="project" value="UniProtKB-UniRule"/>
</dbReference>
<gene>
    <name evidence="22" type="primary">ddl</name>
    <name evidence="28" type="ORF">Ana3638_06105</name>
</gene>
<keyword evidence="29" id="KW-1185">Reference proteome</keyword>
<evidence type="ECO:0000256" key="11">
    <source>
        <dbReference type="ARBA" id="ARBA00022840"/>
    </source>
</evidence>
<feature type="binding site" evidence="24">
    <location>
        <begin position="188"/>
        <end position="189"/>
    </location>
    <ligand>
        <name>ATP</name>
        <dbReference type="ChEBI" id="CHEBI:30616"/>
    </ligand>
</feature>
<dbReference type="PROSITE" id="PS00844">
    <property type="entry name" value="DALA_DALA_LIGASE_2"/>
    <property type="match status" value="1"/>
</dbReference>
<keyword evidence="13 22" id="KW-0133">Cell shape</keyword>
<dbReference type="RefSeq" id="WP_161837234.1">
    <property type="nucleotide sequence ID" value="NZ_CP048000.1"/>
</dbReference>
<dbReference type="EC" id="6.3.2.4" evidence="6 22"/>
<dbReference type="PROSITE" id="PS50975">
    <property type="entry name" value="ATP_GRASP"/>
    <property type="match status" value="1"/>
</dbReference>
<comment type="subcellular location">
    <subcellularLocation>
        <location evidence="3 22">Cytoplasm</location>
    </subcellularLocation>
</comment>
<feature type="active site" evidence="23">
    <location>
        <position position="188"/>
    </location>
</feature>
<feature type="binding site" evidence="24">
    <location>
        <position position="136"/>
    </location>
    <ligand>
        <name>ATP</name>
        <dbReference type="ChEBI" id="CHEBI:30616"/>
    </ligand>
</feature>
<dbReference type="Proteomes" id="UP000464314">
    <property type="component" value="Chromosome"/>
</dbReference>
<feature type="binding site" evidence="24">
    <location>
        <begin position="180"/>
        <end position="182"/>
    </location>
    <ligand>
        <name>ATP</name>
        <dbReference type="ChEBI" id="CHEBI:30616"/>
    </ligand>
</feature>
<dbReference type="InterPro" id="IPR013815">
    <property type="entry name" value="ATP_grasp_subdomain_1"/>
</dbReference>
<dbReference type="InterPro" id="IPR005905">
    <property type="entry name" value="D_ala_D_ala"/>
</dbReference>
<comment type="pathway">
    <text evidence="4 22">Cell wall biogenesis; peptidoglycan biosynthesis.</text>
</comment>
<dbReference type="UniPathway" id="UPA00219"/>
<feature type="binding site" evidence="25">
    <location>
        <position position="298"/>
    </location>
    <ligand>
        <name>Mg(2+)</name>
        <dbReference type="ChEBI" id="CHEBI:18420"/>
        <label>1</label>
    </ligand>
</feature>
<dbReference type="GO" id="GO:0005524">
    <property type="term" value="F:ATP binding"/>
    <property type="evidence" value="ECO:0007669"/>
    <property type="project" value="UniProtKB-UniRule"/>
</dbReference>
<dbReference type="GO" id="GO:0008360">
    <property type="term" value="P:regulation of cell shape"/>
    <property type="evidence" value="ECO:0007669"/>
    <property type="project" value="UniProtKB-KW"/>
</dbReference>
<comment type="function">
    <text evidence="2 22">Cell wall formation.</text>
</comment>
<comment type="catalytic activity">
    <reaction evidence="17 22">
        <text>2 D-alanine + ATP = D-alanyl-D-alanine + ADP + phosphate + H(+)</text>
        <dbReference type="Rhea" id="RHEA:11224"/>
        <dbReference type="ChEBI" id="CHEBI:15378"/>
        <dbReference type="ChEBI" id="CHEBI:30616"/>
        <dbReference type="ChEBI" id="CHEBI:43474"/>
        <dbReference type="ChEBI" id="CHEBI:57416"/>
        <dbReference type="ChEBI" id="CHEBI:57822"/>
        <dbReference type="ChEBI" id="CHEBI:456216"/>
        <dbReference type="EC" id="6.3.2.4"/>
    </reaction>
</comment>
<feature type="active site" evidence="23">
    <location>
        <position position="16"/>
    </location>
</feature>
<keyword evidence="7 22" id="KW-0963">Cytoplasm</keyword>
<dbReference type="GO" id="GO:0009252">
    <property type="term" value="P:peptidoglycan biosynthetic process"/>
    <property type="evidence" value="ECO:0007669"/>
    <property type="project" value="UniProtKB-UniRule"/>
</dbReference>
<evidence type="ECO:0000256" key="20">
    <source>
        <dbReference type="ARBA" id="ARBA00076288"/>
    </source>
</evidence>
<evidence type="ECO:0000256" key="8">
    <source>
        <dbReference type="ARBA" id="ARBA00022598"/>
    </source>
</evidence>
<evidence type="ECO:0000256" key="1">
    <source>
        <dbReference type="ARBA" id="ARBA00001936"/>
    </source>
</evidence>
<dbReference type="InterPro" id="IPR011761">
    <property type="entry name" value="ATP-grasp"/>
</dbReference>
<evidence type="ECO:0000256" key="19">
    <source>
        <dbReference type="ARBA" id="ARBA00068427"/>
    </source>
</evidence>
<evidence type="ECO:0000256" key="22">
    <source>
        <dbReference type="HAMAP-Rule" id="MF_00047"/>
    </source>
</evidence>
<feature type="active site" evidence="23">
    <location>
        <position position="323"/>
    </location>
</feature>
<dbReference type="AlphaFoldDB" id="A0A6P1TM42"/>
<dbReference type="GO" id="GO:0046872">
    <property type="term" value="F:metal ion binding"/>
    <property type="evidence" value="ECO:0007669"/>
    <property type="project" value="UniProtKB-KW"/>
</dbReference>
<feature type="domain" description="ATP-grasp" evidence="27">
    <location>
        <begin position="140"/>
        <end position="345"/>
    </location>
</feature>
<evidence type="ECO:0000256" key="7">
    <source>
        <dbReference type="ARBA" id="ARBA00022490"/>
    </source>
</evidence>
<keyword evidence="12 25" id="KW-0460">Magnesium</keyword>
<evidence type="ECO:0000256" key="24">
    <source>
        <dbReference type="PIRSR" id="PIRSR039102-2"/>
    </source>
</evidence>
<evidence type="ECO:0000256" key="3">
    <source>
        <dbReference type="ARBA" id="ARBA00004496"/>
    </source>
</evidence>
<dbReference type="PIRSF" id="PIRSF039102">
    <property type="entry name" value="Ddl/VanB"/>
    <property type="match status" value="1"/>
</dbReference>
<organism evidence="28 29">
    <name type="scientific">Anaerocolumna sedimenticola</name>
    <dbReference type="NCBI Taxonomy" id="2696063"/>
    <lineage>
        <taxon>Bacteria</taxon>
        <taxon>Bacillati</taxon>
        <taxon>Bacillota</taxon>
        <taxon>Clostridia</taxon>
        <taxon>Lachnospirales</taxon>
        <taxon>Lachnospiraceae</taxon>
        <taxon>Anaerocolumna</taxon>
    </lineage>
</organism>
<comment type="similarity">
    <text evidence="5 22">Belongs to the D-alanine--D-alanine ligase family.</text>
</comment>
<dbReference type="FunFam" id="3.30.470.20:FF:000008">
    <property type="entry name" value="D-alanine--D-alanine ligase"/>
    <property type="match status" value="1"/>
</dbReference>
<keyword evidence="8 22" id="KW-0436">Ligase</keyword>
<dbReference type="SUPFAM" id="SSF52440">
    <property type="entry name" value="PreATP-grasp domain"/>
    <property type="match status" value="1"/>
</dbReference>
<comment type="cofactor">
    <cofactor evidence="1">
        <name>Mn(2+)</name>
        <dbReference type="ChEBI" id="CHEBI:29035"/>
    </cofactor>
</comment>
<keyword evidence="14 22" id="KW-0573">Peptidoglycan synthesis</keyword>
<dbReference type="EMBL" id="CP048000">
    <property type="protein sequence ID" value="QHQ60398.1"/>
    <property type="molecule type" value="Genomic_DNA"/>
</dbReference>
<evidence type="ECO:0000256" key="25">
    <source>
        <dbReference type="PIRSR" id="PIRSR039102-3"/>
    </source>
</evidence>
<protein>
    <recommendedName>
        <fullName evidence="19 22">D-alanine--D-alanine ligase</fullName>
        <ecNumber evidence="6 22">6.3.2.4</ecNumber>
    </recommendedName>
    <alternativeName>
        <fullName evidence="21 22">D-Ala-D-Ala ligase</fullName>
    </alternativeName>
    <alternativeName>
        <fullName evidence="20 22">D-alanylalanine synthetase</fullName>
    </alternativeName>
</protein>
<evidence type="ECO:0000256" key="15">
    <source>
        <dbReference type="ARBA" id="ARBA00023211"/>
    </source>
</evidence>
<evidence type="ECO:0000259" key="27">
    <source>
        <dbReference type="PROSITE" id="PS50975"/>
    </source>
</evidence>
<evidence type="ECO:0000256" key="14">
    <source>
        <dbReference type="ARBA" id="ARBA00022984"/>
    </source>
</evidence>
<comment type="cofactor">
    <cofactor evidence="25">
        <name>Mg(2+)</name>
        <dbReference type="ChEBI" id="CHEBI:18420"/>
    </cofactor>
    <cofactor evidence="25">
        <name>Mn(2+)</name>
        <dbReference type="ChEBI" id="CHEBI:29035"/>
    </cofactor>
    <text evidence="25">Binds 2 magnesium or manganese ions per subunit.</text>
</comment>